<accession>A0ABX3GPW9</accession>
<comment type="caution">
    <text evidence="1">The sequence shown here is derived from an EMBL/GenBank/DDBJ whole genome shotgun (WGS) entry which is preliminary data.</text>
</comment>
<dbReference type="EMBL" id="MPVP01000099">
    <property type="protein sequence ID" value="OMD32634.1"/>
    <property type="molecule type" value="Genomic_DNA"/>
</dbReference>
<name>A0ABX3GPW9_9BACL</name>
<keyword evidence="2" id="KW-1185">Reference proteome</keyword>
<gene>
    <name evidence="1" type="ORF">BSO21_16240</name>
</gene>
<protein>
    <submittedName>
        <fullName evidence="1">Uncharacterized protein</fullName>
    </submittedName>
</protein>
<sequence length="74" mass="8426">MDLEIINKAQEIFSDSYSLVEERAKKYANATENRMVDVLNVLITIAQRRGPELVIGESNVRALINEEALHQLIK</sequence>
<dbReference type="Proteomes" id="UP000187158">
    <property type="component" value="Unassembled WGS sequence"/>
</dbReference>
<dbReference type="RefSeq" id="WP_076219173.1">
    <property type="nucleotide sequence ID" value="NZ_MPVP01000099.1"/>
</dbReference>
<evidence type="ECO:0000313" key="1">
    <source>
        <dbReference type="EMBL" id="OMD32634.1"/>
    </source>
</evidence>
<evidence type="ECO:0000313" key="2">
    <source>
        <dbReference type="Proteomes" id="UP000187158"/>
    </source>
</evidence>
<reference evidence="1 2" key="1">
    <citation type="submission" date="2016-11" db="EMBL/GenBank/DDBJ databases">
        <title>Paenibacillus species isolates.</title>
        <authorList>
            <person name="Beno S.M."/>
        </authorList>
    </citation>
    <scope>NUCLEOTIDE SEQUENCE [LARGE SCALE GENOMIC DNA]</scope>
    <source>
        <strain evidence="1 2">FSL H7-0433</strain>
    </source>
</reference>
<proteinExistence type="predicted"/>
<organism evidence="1 2">
    <name type="scientific">Paenibacillus odorifer</name>
    <dbReference type="NCBI Taxonomy" id="189426"/>
    <lineage>
        <taxon>Bacteria</taxon>
        <taxon>Bacillati</taxon>
        <taxon>Bacillota</taxon>
        <taxon>Bacilli</taxon>
        <taxon>Bacillales</taxon>
        <taxon>Paenibacillaceae</taxon>
        <taxon>Paenibacillus</taxon>
    </lineage>
</organism>